<accession>A0A068S624</accession>
<feature type="region of interest" description="Disordered" evidence="2">
    <location>
        <begin position="20"/>
        <end position="58"/>
    </location>
</feature>
<organism evidence="3 4">
    <name type="scientific">Lichtheimia corymbifera JMRC:FSU:9682</name>
    <dbReference type="NCBI Taxonomy" id="1263082"/>
    <lineage>
        <taxon>Eukaryota</taxon>
        <taxon>Fungi</taxon>
        <taxon>Fungi incertae sedis</taxon>
        <taxon>Mucoromycota</taxon>
        <taxon>Mucoromycotina</taxon>
        <taxon>Mucoromycetes</taxon>
        <taxon>Mucorales</taxon>
        <taxon>Lichtheimiaceae</taxon>
        <taxon>Lichtheimia</taxon>
    </lineage>
</organism>
<sequence>MAFSSLPSYIASPSLSPQHLFMLMDDNSQSSSSSSPPPPPPTPTPSSPATPRPRPRQTQRAIAALENELDFLRDECATINVVLTSLRDAYVSAGSPDSQEDDAKKEVRTAYDDLTAKVVQLERKVKILERELQSTQGEWQGLFSQ</sequence>
<evidence type="ECO:0000313" key="3">
    <source>
        <dbReference type="EMBL" id="CDH57828.1"/>
    </source>
</evidence>
<proteinExistence type="predicted"/>
<comment type="caution">
    <text evidence="3">The sequence shown here is derived from an EMBL/GenBank/DDBJ whole genome shotgun (WGS) entry which is preliminary data.</text>
</comment>
<gene>
    <name evidence="3" type="ORF">LCOR_08727.1</name>
</gene>
<dbReference type="Proteomes" id="UP000027586">
    <property type="component" value="Unassembled WGS sequence"/>
</dbReference>
<keyword evidence="4" id="KW-1185">Reference proteome</keyword>
<feature type="coiled-coil region" evidence="1">
    <location>
        <begin position="62"/>
        <end position="138"/>
    </location>
</feature>
<reference evidence="3" key="1">
    <citation type="submission" date="2013-08" db="EMBL/GenBank/DDBJ databases">
        <title>Gene expansion shapes genome architecture in the human pathogen Lichtheimia corymbifera: an evolutionary genomics analysis in the ancient terrestrial Mucorales (Mucoromycotina).</title>
        <authorList>
            <person name="Schwartze V.U."/>
            <person name="Winter S."/>
            <person name="Shelest E."/>
            <person name="Marcet-Houben M."/>
            <person name="Horn F."/>
            <person name="Wehner S."/>
            <person name="Hoffmann K."/>
            <person name="Riege K."/>
            <person name="Sammeth M."/>
            <person name="Nowrousian M."/>
            <person name="Valiante V."/>
            <person name="Linde J."/>
            <person name="Jacobsen I.D."/>
            <person name="Marz M."/>
            <person name="Brakhage A.A."/>
            <person name="Gabaldon T."/>
            <person name="Bocker S."/>
            <person name="Voigt K."/>
        </authorList>
    </citation>
    <scope>NUCLEOTIDE SEQUENCE [LARGE SCALE GENOMIC DNA]</scope>
    <source>
        <strain evidence="3">FSU 9682</strain>
    </source>
</reference>
<dbReference type="EMBL" id="CBTN010000050">
    <property type="protein sequence ID" value="CDH57828.1"/>
    <property type="molecule type" value="Genomic_DNA"/>
</dbReference>
<protein>
    <submittedName>
        <fullName evidence="3">Uncharacterized protein</fullName>
    </submittedName>
</protein>
<evidence type="ECO:0000256" key="2">
    <source>
        <dbReference type="SAM" id="MobiDB-lite"/>
    </source>
</evidence>
<feature type="compositionally biased region" description="Pro residues" evidence="2">
    <location>
        <begin position="35"/>
        <end position="52"/>
    </location>
</feature>
<keyword evidence="1" id="KW-0175">Coiled coil</keyword>
<name>A0A068S624_9FUNG</name>
<evidence type="ECO:0000313" key="4">
    <source>
        <dbReference type="Proteomes" id="UP000027586"/>
    </source>
</evidence>
<dbReference type="OrthoDB" id="2290890at2759"/>
<dbReference type="AlphaFoldDB" id="A0A068S624"/>
<dbReference type="VEuPathDB" id="FungiDB:LCOR_08727.1"/>
<evidence type="ECO:0000256" key="1">
    <source>
        <dbReference type="SAM" id="Coils"/>
    </source>
</evidence>